<dbReference type="STRING" id="1123323.SAMN05216245_1199"/>
<evidence type="ECO:0000313" key="2">
    <source>
        <dbReference type="Proteomes" id="UP000198896"/>
    </source>
</evidence>
<gene>
    <name evidence="1" type="ORF">SAMN05216245_1199</name>
</gene>
<reference evidence="1 2" key="1">
    <citation type="submission" date="2016-10" db="EMBL/GenBank/DDBJ databases">
        <authorList>
            <person name="de Groot N.N."/>
        </authorList>
    </citation>
    <scope>NUCLEOTIDE SEQUENCE [LARGE SCALE GENOMIC DNA]</scope>
    <source>
        <strain evidence="1 2">DSM 9236</strain>
    </source>
</reference>
<sequence length="299" mass="34542">MWPAAHAIWRTNPAKSTATANDYKVMMENREYRFAREDIVTLLCEVASQYARRNAPPLDVLIYGGAAVTLRHEFRTAAHDIDYALLKPSPLFEDCVEDVGKRYRLPPFWMHRLDRFTFAPRFRDNFYRHADALRLNAESGNLSFLVQDSDWQLANKLCWFRRYRKNDGRDIAGILQGRDGDAARQVSQSVRDVFGGDATFASDGTMLSDALEQGINPGELAARLDGRALYYEKVYRWLFPLLRRKDDPAARNICWAESLFWRTEGDVQTTLARYGIHLSPVIVNHIARVMFKPEFWSLL</sequence>
<name>A0A1I2DCV2_9FIRM</name>
<organism evidence="1 2">
    <name type="scientific">Succiniclasticum ruminis DSM 9236</name>
    <dbReference type="NCBI Taxonomy" id="1123323"/>
    <lineage>
        <taxon>Bacteria</taxon>
        <taxon>Bacillati</taxon>
        <taxon>Bacillota</taxon>
        <taxon>Negativicutes</taxon>
        <taxon>Acidaminococcales</taxon>
        <taxon>Acidaminococcaceae</taxon>
        <taxon>Succiniclasticum</taxon>
    </lineage>
</organism>
<keyword evidence="2" id="KW-1185">Reference proteome</keyword>
<dbReference type="EMBL" id="FONL01000019">
    <property type="protein sequence ID" value="SFE77973.1"/>
    <property type="molecule type" value="Genomic_DNA"/>
</dbReference>
<evidence type="ECO:0000313" key="1">
    <source>
        <dbReference type="EMBL" id="SFE77973.1"/>
    </source>
</evidence>
<dbReference type="AlphaFoldDB" id="A0A1I2DCV2"/>
<proteinExistence type="predicted"/>
<accession>A0A1I2DCV2</accession>
<dbReference type="Proteomes" id="UP000198896">
    <property type="component" value="Unassembled WGS sequence"/>
</dbReference>
<protein>
    <submittedName>
        <fullName evidence="1">Uncharacterized protein</fullName>
    </submittedName>
</protein>